<evidence type="ECO:0000313" key="3">
    <source>
        <dbReference type="EMBL" id="KAK3214870.1"/>
    </source>
</evidence>
<dbReference type="InterPro" id="IPR050700">
    <property type="entry name" value="YIM1/Zinc_Alcohol_DH_Fams"/>
</dbReference>
<dbReference type="Gene3D" id="3.40.50.720">
    <property type="entry name" value="NAD(P)-binding Rossmann-like Domain"/>
    <property type="match status" value="2"/>
</dbReference>
<evidence type="ECO:0000256" key="1">
    <source>
        <dbReference type="SAM" id="MobiDB-lite"/>
    </source>
</evidence>
<dbReference type="CDD" id="cd08267">
    <property type="entry name" value="MDR1"/>
    <property type="match status" value="1"/>
</dbReference>
<comment type="caution">
    <text evidence="3">The sequence shown here is derived from an EMBL/GenBank/DDBJ whole genome shotgun (WGS) entry which is preliminary data.</text>
</comment>
<dbReference type="Proteomes" id="UP001280581">
    <property type="component" value="Unassembled WGS sequence"/>
</dbReference>
<dbReference type="SUPFAM" id="SSF51735">
    <property type="entry name" value="NAD(P)-binding Rossmann-fold domains"/>
    <property type="match status" value="2"/>
</dbReference>
<dbReference type="SUPFAM" id="SSF50129">
    <property type="entry name" value="GroES-like"/>
    <property type="match status" value="1"/>
</dbReference>
<dbReference type="AlphaFoldDB" id="A0AAN6M200"/>
<feature type="region of interest" description="Disordered" evidence="1">
    <location>
        <begin position="1"/>
        <end position="24"/>
    </location>
</feature>
<protein>
    <recommendedName>
        <fullName evidence="2">Enoyl reductase (ER) domain-containing protein</fullName>
    </recommendedName>
</protein>
<dbReference type="PANTHER" id="PTHR11695">
    <property type="entry name" value="ALCOHOL DEHYDROGENASE RELATED"/>
    <property type="match status" value="1"/>
</dbReference>
<sequence>MQPPFPSPVTTWHNDTYPAIDPTKPELSQKGKTVIITGAGSGIGRATAIAFALAGASHIALLGRTTSTLNATSEQIQTIDSATKISVFTASVTDERAIHEIAQQIGKWDVLVLNAAKLSAPDTVLDTPVNEFWETYETNVKSIFIAAQAFIPLANPNASFLGVNAAGAVFPAALTDKLTGYMSSKIAQAKLMEFIAHEHPEIFADKMLVELPANFMVWLSGPQEKDYLKGKMIWCNWDVNELFEQRDKIEEEGLFTMGMSKPSRIDDARHLYKRPQSSATPVTNTSLHVHHNMTKMYAWQFKTATGGLENNLYLPAAGVPKPHIAEDQILVEVYSAALNPADYKVPELGIVARAMIPSPCTPGADFCGKVSEIGRKVSSYRVGEMVFGVFTGTFGHGSLGQYIAVSQNMLAKVPTGAKVDDMAGVSLAGLTAYQSIHPNVKAGDKIFINGGSGGTGIYGIQIAKALGCHVTTSCSGANAELCKSLGADEVIDYKSTDLIEALKNQGPIFNLVVDNVGTPSNLYSTCHNFIVRHGKFVQVGAGMGIGSAIQHASNMLLPGVLGGGRRKYQFVVLKPNHEGLVQLAKWIEEGRLKSVVDSVWEYDDASRAFERLKTNRAKGKVVVHVKKGLTN</sequence>
<dbReference type="InterPro" id="IPR002347">
    <property type="entry name" value="SDR_fam"/>
</dbReference>
<dbReference type="InterPro" id="IPR011032">
    <property type="entry name" value="GroES-like_sf"/>
</dbReference>
<dbReference type="InterPro" id="IPR013154">
    <property type="entry name" value="ADH-like_N"/>
</dbReference>
<organism evidence="3 4">
    <name type="scientific">Pseudopithomyces chartarum</name>
    <dbReference type="NCBI Taxonomy" id="1892770"/>
    <lineage>
        <taxon>Eukaryota</taxon>
        <taxon>Fungi</taxon>
        <taxon>Dikarya</taxon>
        <taxon>Ascomycota</taxon>
        <taxon>Pezizomycotina</taxon>
        <taxon>Dothideomycetes</taxon>
        <taxon>Pleosporomycetidae</taxon>
        <taxon>Pleosporales</taxon>
        <taxon>Massarineae</taxon>
        <taxon>Didymosphaeriaceae</taxon>
        <taxon>Pseudopithomyces</taxon>
    </lineage>
</organism>
<evidence type="ECO:0000313" key="4">
    <source>
        <dbReference type="Proteomes" id="UP001280581"/>
    </source>
</evidence>
<dbReference type="Pfam" id="PF00106">
    <property type="entry name" value="adh_short"/>
    <property type="match status" value="1"/>
</dbReference>
<dbReference type="PRINTS" id="PR00081">
    <property type="entry name" value="GDHRDH"/>
</dbReference>
<name>A0AAN6M200_9PLEO</name>
<proteinExistence type="predicted"/>
<dbReference type="Gene3D" id="3.90.180.10">
    <property type="entry name" value="Medium-chain alcohol dehydrogenases, catalytic domain"/>
    <property type="match status" value="1"/>
</dbReference>
<dbReference type="GO" id="GO:0016491">
    <property type="term" value="F:oxidoreductase activity"/>
    <property type="evidence" value="ECO:0007669"/>
    <property type="project" value="InterPro"/>
</dbReference>
<dbReference type="Pfam" id="PF13602">
    <property type="entry name" value="ADH_zinc_N_2"/>
    <property type="match status" value="1"/>
</dbReference>
<dbReference type="InterPro" id="IPR036291">
    <property type="entry name" value="NAD(P)-bd_dom_sf"/>
</dbReference>
<dbReference type="EMBL" id="WVTA01000003">
    <property type="protein sequence ID" value="KAK3214870.1"/>
    <property type="molecule type" value="Genomic_DNA"/>
</dbReference>
<evidence type="ECO:0000259" key="2">
    <source>
        <dbReference type="SMART" id="SM00829"/>
    </source>
</evidence>
<gene>
    <name evidence="3" type="ORF">GRF29_19g1523071</name>
</gene>
<dbReference type="GO" id="GO:0005739">
    <property type="term" value="C:mitochondrion"/>
    <property type="evidence" value="ECO:0007669"/>
    <property type="project" value="TreeGrafter"/>
</dbReference>
<feature type="domain" description="Enoyl reductase (ER)" evidence="2">
    <location>
        <begin position="307"/>
        <end position="623"/>
    </location>
</feature>
<dbReference type="PANTHER" id="PTHR11695:SF294">
    <property type="entry name" value="RETICULON-4-INTERACTING PROTEIN 1, MITOCHONDRIAL"/>
    <property type="match status" value="1"/>
</dbReference>
<keyword evidence="4" id="KW-1185">Reference proteome</keyword>
<dbReference type="Pfam" id="PF08240">
    <property type="entry name" value="ADH_N"/>
    <property type="match status" value="1"/>
</dbReference>
<dbReference type="InterPro" id="IPR020843">
    <property type="entry name" value="ER"/>
</dbReference>
<dbReference type="SMART" id="SM00829">
    <property type="entry name" value="PKS_ER"/>
    <property type="match status" value="1"/>
</dbReference>
<accession>A0AAN6M200</accession>
<reference evidence="3 4" key="1">
    <citation type="submission" date="2021-02" db="EMBL/GenBank/DDBJ databases">
        <title>Genome assembly of Pseudopithomyces chartarum.</title>
        <authorList>
            <person name="Jauregui R."/>
            <person name="Singh J."/>
            <person name="Voisey C."/>
        </authorList>
    </citation>
    <scope>NUCLEOTIDE SEQUENCE [LARGE SCALE GENOMIC DNA]</scope>
    <source>
        <strain evidence="3 4">AGR01</strain>
    </source>
</reference>